<dbReference type="PANTHER" id="PTHR25466:SF14">
    <property type="entry name" value="BUTYROPHILIN SUBFAMILY 2 MEMBER A2-LIKE-RELATED"/>
    <property type="match status" value="1"/>
</dbReference>
<feature type="region of interest" description="Disordered" evidence="11">
    <location>
        <begin position="168"/>
        <end position="287"/>
    </location>
</feature>
<feature type="chain" id="PRO_5042921820" description="Immunoglobulin V-set domain-containing protein" evidence="13">
    <location>
        <begin position="18"/>
        <end position="287"/>
    </location>
</feature>
<dbReference type="GO" id="GO:0007166">
    <property type="term" value="P:cell surface receptor signaling pathway"/>
    <property type="evidence" value="ECO:0007669"/>
    <property type="project" value="TreeGrafter"/>
</dbReference>
<keyword evidence="9" id="KW-0325">Glycoprotein</keyword>
<dbReference type="EMBL" id="JAYKXH010000004">
    <property type="protein sequence ID" value="KAK7171639.1"/>
    <property type="molecule type" value="Genomic_DNA"/>
</dbReference>
<evidence type="ECO:0000256" key="7">
    <source>
        <dbReference type="ARBA" id="ARBA00023157"/>
    </source>
</evidence>
<dbReference type="GO" id="GO:0009897">
    <property type="term" value="C:external side of plasma membrane"/>
    <property type="evidence" value="ECO:0007669"/>
    <property type="project" value="TreeGrafter"/>
</dbReference>
<dbReference type="Pfam" id="PF07686">
    <property type="entry name" value="V-set"/>
    <property type="match status" value="1"/>
</dbReference>
<evidence type="ECO:0000259" key="14">
    <source>
        <dbReference type="Pfam" id="PF07686"/>
    </source>
</evidence>
<evidence type="ECO:0000256" key="11">
    <source>
        <dbReference type="SAM" id="MobiDB-lite"/>
    </source>
</evidence>
<dbReference type="PANTHER" id="PTHR25466">
    <property type="entry name" value="T-LYMPHOCYTE ACTIVATION ANTIGEN"/>
    <property type="match status" value="1"/>
</dbReference>
<evidence type="ECO:0000256" key="2">
    <source>
        <dbReference type="ARBA" id="ARBA00022475"/>
    </source>
</evidence>
<accession>A0AAN9DCB0</accession>
<feature type="domain" description="Immunoglobulin V-set" evidence="14">
    <location>
        <begin position="28"/>
        <end position="120"/>
    </location>
</feature>
<dbReference type="GO" id="GO:0042102">
    <property type="term" value="P:positive regulation of T cell proliferation"/>
    <property type="evidence" value="ECO:0007669"/>
    <property type="project" value="TreeGrafter"/>
</dbReference>
<evidence type="ECO:0000256" key="13">
    <source>
        <dbReference type="SAM" id="SignalP"/>
    </source>
</evidence>
<keyword evidence="7" id="KW-1015">Disulfide bond</keyword>
<dbReference type="AlphaFoldDB" id="A0AAN9DCB0"/>
<keyword evidence="6 12" id="KW-0472">Membrane</keyword>
<dbReference type="InterPro" id="IPR013106">
    <property type="entry name" value="Ig_V-set"/>
</dbReference>
<evidence type="ECO:0000256" key="5">
    <source>
        <dbReference type="ARBA" id="ARBA00022989"/>
    </source>
</evidence>
<proteinExistence type="predicted"/>
<keyword evidence="10" id="KW-0393">Immunoglobulin domain</keyword>
<feature type="transmembrane region" description="Helical" evidence="12">
    <location>
        <begin position="140"/>
        <end position="160"/>
    </location>
</feature>
<evidence type="ECO:0000256" key="4">
    <source>
        <dbReference type="ARBA" id="ARBA00022729"/>
    </source>
</evidence>
<comment type="subcellular location">
    <subcellularLocation>
        <location evidence="1">Cell membrane</location>
        <topology evidence="1">Single-pass type I membrane protein</topology>
    </subcellularLocation>
</comment>
<reference evidence="15 16" key="1">
    <citation type="submission" date="2024-02" db="EMBL/GenBank/DDBJ databases">
        <title>Chromosome-level genome assembly of the Eurasian Minnow (Phoxinus phoxinus).</title>
        <authorList>
            <person name="Oriowo T.O."/>
            <person name="Martin S."/>
            <person name="Stange M."/>
            <person name="Chrysostomakis Y."/>
            <person name="Brown T."/>
            <person name="Winkler S."/>
            <person name="Kukowka S."/>
            <person name="Myers E.W."/>
            <person name="Bohne A."/>
        </authorList>
    </citation>
    <scope>NUCLEOTIDE SEQUENCE [LARGE SCALE GENOMIC DNA]</scope>
    <source>
        <strain evidence="15">ZFMK-TIS-60720</strain>
        <tissue evidence="15">Whole Organism</tissue>
    </source>
</reference>
<evidence type="ECO:0000256" key="12">
    <source>
        <dbReference type="SAM" id="Phobius"/>
    </source>
</evidence>
<evidence type="ECO:0000313" key="15">
    <source>
        <dbReference type="EMBL" id="KAK7171639.1"/>
    </source>
</evidence>
<dbReference type="Gene3D" id="2.60.40.10">
    <property type="entry name" value="Immunoglobulins"/>
    <property type="match status" value="1"/>
</dbReference>
<keyword evidence="3 12" id="KW-0812">Transmembrane</keyword>
<feature type="compositionally biased region" description="Basic residues" evidence="11">
    <location>
        <begin position="266"/>
        <end position="276"/>
    </location>
</feature>
<evidence type="ECO:0000256" key="9">
    <source>
        <dbReference type="ARBA" id="ARBA00023180"/>
    </source>
</evidence>
<feature type="signal peptide" evidence="13">
    <location>
        <begin position="1"/>
        <end position="17"/>
    </location>
</feature>
<gene>
    <name evidence="15" type="ORF">R3I93_004061</name>
</gene>
<comment type="caution">
    <text evidence="15">The sequence shown here is derived from an EMBL/GenBank/DDBJ whole genome shotgun (WGS) entry which is preliminary data.</text>
</comment>
<dbReference type="Proteomes" id="UP001364617">
    <property type="component" value="Unassembled WGS sequence"/>
</dbReference>
<evidence type="ECO:0000256" key="1">
    <source>
        <dbReference type="ARBA" id="ARBA00004251"/>
    </source>
</evidence>
<feature type="compositionally biased region" description="Polar residues" evidence="11">
    <location>
        <begin position="171"/>
        <end position="189"/>
    </location>
</feature>
<keyword evidence="2" id="KW-1003">Cell membrane</keyword>
<keyword evidence="16" id="KW-1185">Reference proteome</keyword>
<dbReference type="GO" id="GO:0071222">
    <property type="term" value="P:cellular response to lipopolysaccharide"/>
    <property type="evidence" value="ECO:0007669"/>
    <property type="project" value="TreeGrafter"/>
</dbReference>
<feature type="compositionally biased region" description="Polar residues" evidence="11">
    <location>
        <begin position="222"/>
        <end position="231"/>
    </location>
</feature>
<protein>
    <recommendedName>
        <fullName evidence="14">Immunoglobulin V-set domain-containing protein</fullName>
    </recommendedName>
</protein>
<keyword evidence="4 13" id="KW-0732">Signal</keyword>
<evidence type="ECO:0000256" key="6">
    <source>
        <dbReference type="ARBA" id="ARBA00023136"/>
    </source>
</evidence>
<evidence type="ECO:0000256" key="8">
    <source>
        <dbReference type="ARBA" id="ARBA00023170"/>
    </source>
</evidence>
<sequence length="287" mass="32556">MYISHLWIFFGALSSHALDRWNTGWTEVTISASLKSEVFLPCHFNISLDNETDTVEWTHKSSGATLLRIMSNGSVYFDRTEGRVSVFPLLFKVGNFSILIHDLEPSDIGPYFCERSSERWRVEIIESEPPVERPDELNPWFYFAGGAGLFILLFIGLSLFSKYCAKHRSSKSNPGNGVQSEGNNPPEETQNTERSEQRNNRGLRRGFTTVYENDVPAPNRSPVVQQGQHSQRAFRAVPDPPASHPSDAKPYYVNQAELSIPGNAGNKRKRKQKHFQFKNPIYADCND</sequence>
<evidence type="ECO:0000256" key="3">
    <source>
        <dbReference type="ARBA" id="ARBA00022692"/>
    </source>
</evidence>
<dbReference type="GO" id="GO:0031295">
    <property type="term" value="P:T cell costimulation"/>
    <property type="evidence" value="ECO:0007669"/>
    <property type="project" value="TreeGrafter"/>
</dbReference>
<dbReference type="SUPFAM" id="SSF48726">
    <property type="entry name" value="Immunoglobulin"/>
    <property type="match status" value="1"/>
</dbReference>
<dbReference type="InterPro" id="IPR051713">
    <property type="entry name" value="T-cell_Activation_Regulation"/>
</dbReference>
<name>A0AAN9DCB0_9TELE</name>
<evidence type="ECO:0000256" key="10">
    <source>
        <dbReference type="ARBA" id="ARBA00023319"/>
    </source>
</evidence>
<keyword evidence="5 12" id="KW-1133">Transmembrane helix</keyword>
<keyword evidence="8" id="KW-0675">Receptor</keyword>
<dbReference type="InterPro" id="IPR036179">
    <property type="entry name" value="Ig-like_dom_sf"/>
</dbReference>
<dbReference type="InterPro" id="IPR013783">
    <property type="entry name" value="Ig-like_fold"/>
</dbReference>
<dbReference type="GO" id="GO:0006955">
    <property type="term" value="P:immune response"/>
    <property type="evidence" value="ECO:0007669"/>
    <property type="project" value="TreeGrafter"/>
</dbReference>
<dbReference type="GO" id="GO:0042130">
    <property type="term" value="P:negative regulation of T cell proliferation"/>
    <property type="evidence" value="ECO:0007669"/>
    <property type="project" value="TreeGrafter"/>
</dbReference>
<evidence type="ECO:0000313" key="16">
    <source>
        <dbReference type="Proteomes" id="UP001364617"/>
    </source>
</evidence>
<organism evidence="15 16">
    <name type="scientific">Phoxinus phoxinus</name>
    <name type="common">Eurasian minnow</name>
    <dbReference type="NCBI Taxonomy" id="58324"/>
    <lineage>
        <taxon>Eukaryota</taxon>
        <taxon>Metazoa</taxon>
        <taxon>Chordata</taxon>
        <taxon>Craniata</taxon>
        <taxon>Vertebrata</taxon>
        <taxon>Euteleostomi</taxon>
        <taxon>Actinopterygii</taxon>
        <taxon>Neopterygii</taxon>
        <taxon>Teleostei</taxon>
        <taxon>Ostariophysi</taxon>
        <taxon>Cypriniformes</taxon>
        <taxon>Leuciscidae</taxon>
        <taxon>Phoxininae</taxon>
        <taxon>Phoxinus</taxon>
    </lineage>
</organism>